<proteinExistence type="predicted"/>
<organism evidence="1">
    <name type="scientific">Anguilla anguilla</name>
    <name type="common">European freshwater eel</name>
    <name type="synonym">Muraena anguilla</name>
    <dbReference type="NCBI Taxonomy" id="7936"/>
    <lineage>
        <taxon>Eukaryota</taxon>
        <taxon>Metazoa</taxon>
        <taxon>Chordata</taxon>
        <taxon>Craniata</taxon>
        <taxon>Vertebrata</taxon>
        <taxon>Euteleostomi</taxon>
        <taxon>Actinopterygii</taxon>
        <taxon>Neopterygii</taxon>
        <taxon>Teleostei</taxon>
        <taxon>Anguilliformes</taxon>
        <taxon>Anguillidae</taxon>
        <taxon>Anguilla</taxon>
    </lineage>
</organism>
<accession>A0A0E9XBZ5</accession>
<reference evidence="1" key="2">
    <citation type="journal article" date="2015" name="Fish Shellfish Immunol.">
        <title>Early steps in the European eel (Anguilla anguilla)-Vibrio vulnificus interaction in the gills: Role of the RtxA13 toxin.</title>
        <authorList>
            <person name="Callol A."/>
            <person name="Pajuelo D."/>
            <person name="Ebbesson L."/>
            <person name="Teles M."/>
            <person name="MacKenzie S."/>
            <person name="Amaro C."/>
        </authorList>
    </citation>
    <scope>NUCLEOTIDE SEQUENCE</scope>
</reference>
<name>A0A0E9XBZ5_ANGAN</name>
<dbReference type="AlphaFoldDB" id="A0A0E9XBZ5"/>
<evidence type="ECO:0000313" key="1">
    <source>
        <dbReference type="EMBL" id="JAI00243.1"/>
    </source>
</evidence>
<reference evidence="1" key="1">
    <citation type="submission" date="2014-11" db="EMBL/GenBank/DDBJ databases">
        <authorList>
            <person name="Amaro Gonzalez C."/>
        </authorList>
    </citation>
    <scope>NUCLEOTIDE SEQUENCE</scope>
</reference>
<sequence length="23" mass="2622">MSFMTRTSPACFQLSNVFPNVPF</sequence>
<protein>
    <submittedName>
        <fullName evidence="1">Uncharacterized protein</fullName>
    </submittedName>
</protein>
<dbReference type="EMBL" id="GBXM01008335">
    <property type="protein sequence ID" value="JAI00243.1"/>
    <property type="molecule type" value="Transcribed_RNA"/>
</dbReference>